<keyword evidence="2" id="KW-0732">Signal</keyword>
<feature type="region of interest" description="Disordered" evidence="1">
    <location>
        <begin position="19"/>
        <end position="53"/>
    </location>
</feature>
<dbReference type="AlphaFoldDB" id="A0A2D0NIG6"/>
<protein>
    <submittedName>
        <fullName evidence="3">Uncharacterized protein</fullName>
    </submittedName>
</protein>
<evidence type="ECO:0000256" key="1">
    <source>
        <dbReference type="SAM" id="MobiDB-lite"/>
    </source>
</evidence>
<evidence type="ECO:0000256" key="2">
    <source>
        <dbReference type="SAM" id="SignalP"/>
    </source>
</evidence>
<gene>
    <name evidence="3" type="ORF">CRP01_02945</name>
</gene>
<feature type="signal peptide" evidence="2">
    <location>
        <begin position="1"/>
        <end position="17"/>
    </location>
</feature>
<sequence>MYKVFFFIITLTVALTACGTSTTPDEQTPAPEETAAAPAGQEQPAAPDYPIGDRSFRGIRVGQPIGEIVDSVEKGILQNGEGEFEIYRISTEDGRELGYFHPDPQNGSLVGDIVITSDLPMTENGLKVGMTYTELTSLIRDFAVHGSEIESRTSVYYQNLALGLDYPSANYNLDRNEIPGSAKVNEITILRAN</sequence>
<dbReference type="RefSeq" id="WP_099148497.1">
    <property type="nucleotide sequence ID" value="NZ_PDUD01000002.1"/>
</dbReference>
<dbReference type="PROSITE" id="PS51257">
    <property type="entry name" value="PROKAR_LIPOPROTEIN"/>
    <property type="match status" value="1"/>
</dbReference>
<dbReference type="OrthoDB" id="1436858at2"/>
<name>A0A2D0NIG6_FLAN2</name>
<accession>A0A2D0NIG6</accession>
<organism evidence="3 4">
    <name type="scientific">Flavilitoribacter nigricans (strain ATCC 23147 / DSM 23189 / NBRC 102662 / NCIMB 1420 / SS-2)</name>
    <name type="common">Lewinella nigricans</name>
    <dbReference type="NCBI Taxonomy" id="1122177"/>
    <lineage>
        <taxon>Bacteria</taxon>
        <taxon>Pseudomonadati</taxon>
        <taxon>Bacteroidota</taxon>
        <taxon>Saprospiria</taxon>
        <taxon>Saprospirales</taxon>
        <taxon>Lewinellaceae</taxon>
        <taxon>Flavilitoribacter</taxon>
    </lineage>
</organism>
<proteinExistence type="predicted"/>
<dbReference type="Proteomes" id="UP000223913">
    <property type="component" value="Unassembled WGS sequence"/>
</dbReference>
<feature type="compositionally biased region" description="Low complexity" evidence="1">
    <location>
        <begin position="22"/>
        <end position="46"/>
    </location>
</feature>
<keyword evidence="4" id="KW-1185">Reference proteome</keyword>
<feature type="chain" id="PRO_5012157943" evidence="2">
    <location>
        <begin position="18"/>
        <end position="193"/>
    </location>
</feature>
<comment type="caution">
    <text evidence="3">The sequence shown here is derived from an EMBL/GenBank/DDBJ whole genome shotgun (WGS) entry which is preliminary data.</text>
</comment>
<evidence type="ECO:0000313" key="4">
    <source>
        <dbReference type="Proteomes" id="UP000223913"/>
    </source>
</evidence>
<dbReference type="EMBL" id="PDUD01000002">
    <property type="protein sequence ID" value="PHN08295.1"/>
    <property type="molecule type" value="Genomic_DNA"/>
</dbReference>
<reference evidence="3 4" key="1">
    <citation type="submission" date="2017-10" db="EMBL/GenBank/DDBJ databases">
        <title>The draft genome sequence of Lewinella nigricans NBRC 102662.</title>
        <authorList>
            <person name="Wang K."/>
        </authorList>
    </citation>
    <scope>NUCLEOTIDE SEQUENCE [LARGE SCALE GENOMIC DNA]</scope>
    <source>
        <strain evidence="3 4">NBRC 102662</strain>
    </source>
</reference>
<evidence type="ECO:0000313" key="3">
    <source>
        <dbReference type="EMBL" id="PHN08295.1"/>
    </source>
</evidence>